<name>A0A507FSF9_9FUNG</name>
<evidence type="ECO:0000313" key="3">
    <source>
        <dbReference type="Proteomes" id="UP000320333"/>
    </source>
</evidence>
<sequence>MTPTALGHLPSIHLPHISFDPKETHELTDPAGVSQLIFERLDEVKARERRSILRVLRRMCCLCTSDLDEEEYTPLTGTEQSEENLVLDFSKTSKFAQNPIVNPYGLSIIERVFHKSPPNKPQVIMCLTLHCSLPPTVHNITGERILDLIRIAQSKHFRLASFVHPRTMRVCPLAETADKLPLNYRFVLKPSSNGEHVWKDVFAEEINTNFDLEDTSIPLWRAAIVVPQGMMPRSRSREFHQRGSSTAPTKQFGKSKAVLGETLPELGSQRGFSIVFSFHHCLGDGLSMFAFCRTFSECADAWYLTSPDLRMDEIAVVQEPPPLLDNVMNPNVFEVLPTAIGMGIRSLIRRGKNSFTPTKQRSRVDEIVASVSQNGTPTILTAPSSPIPHPCTIPSSPSQRDSIQLLPQSKKRTPQPTCSKTSVRFLWFDSQFTSALRSHARNHGTSIASVMVVAALSATLALLKTRPAHIESLGGTTPLPTHQGWVVTNSMRHVLPQSRLLQGGDRETDPSLRVFGSFAGSVANHGLRMTFDSNVWSRCRSVKSTIASSGWASVQRMKLVNYCYRHPKLWRMIEARTDLSKMSRSFSVEVANLGAWDCPLAQSDAPDDDDRLRLDYFGGVVNSSFDGVRGLFTLGIITLGGNMSVAVAHDAASVTDAEAEVFVKVFCEAVRRMNTSDTEITVHDILSGSGSSPTAGRQTRCI</sequence>
<comment type="caution">
    <text evidence="2">The sequence shown here is derived from an EMBL/GenBank/DDBJ whole genome shotgun (WGS) entry which is preliminary data.</text>
</comment>
<gene>
    <name evidence="2" type="ORF">CcCBS67573_g00245</name>
</gene>
<proteinExistence type="predicted"/>
<dbReference type="InterPro" id="IPR052058">
    <property type="entry name" value="Alcohol_O-acetyltransferase"/>
</dbReference>
<dbReference type="OrthoDB" id="2150604at2759"/>
<keyword evidence="3" id="KW-1185">Reference proteome</keyword>
<evidence type="ECO:0000313" key="2">
    <source>
        <dbReference type="EMBL" id="TPX78500.1"/>
    </source>
</evidence>
<accession>A0A507FSF9</accession>
<dbReference type="PANTHER" id="PTHR28037">
    <property type="entry name" value="ALCOHOL O-ACETYLTRANSFERASE 1-RELATED"/>
    <property type="match status" value="1"/>
</dbReference>
<dbReference type="AlphaFoldDB" id="A0A507FSF9"/>
<dbReference type="Gene3D" id="3.30.559.10">
    <property type="entry name" value="Chloramphenicol acetyltransferase-like domain"/>
    <property type="match status" value="1"/>
</dbReference>
<reference evidence="2 3" key="1">
    <citation type="journal article" date="2019" name="Sci. Rep.">
        <title>Comparative genomics of chytrid fungi reveal insights into the obligate biotrophic and pathogenic lifestyle of Synchytrium endobioticum.</title>
        <authorList>
            <person name="van de Vossenberg B.T.L.H."/>
            <person name="Warris S."/>
            <person name="Nguyen H.D.T."/>
            <person name="van Gent-Pelzer M.P.E."/>
            <person name="Joly D.L."/>
            <person name="van de Geest H.C."/>
            <person name="Bonants P.J.M."/>
            <person name="Smith D.S."/>
            <person name="Levesque C.A."/>
            <person name="van der Lee T.A.J."/>
        </authorList>
    </citation>
    <scope>NUCLEOTIDE SEQUENCE [LARGE SCALE GENOMIC DNA]</scope>
    <source>
        <strain evidence="2 3">CBS 675.73</strain>
    </source>
</reference>
<evidence type="ECO:0008006" key="4">
    <source>
        <dbReference type="Google" id="ProtNLM"/>
    </source>
</evidence>
<feature type="region of interest" description="Disordered" evidence="1">
    <location>
        <begin position="378"/>
        <end position="402"/>
    </location>
</feature>
<organism evidence="2 3">
    <name type="scientific">Chytriomyces confervae</name>
    <dbReference type="NCBI Taxonomy" id="246404"/>
    <lineage>
        <taxon>Eukaryota</taxon>
        <taxon>Fungi</taxon>
        <taxon>Fungi incertae sedis</taxon>
        <taxon>Chytridiomycota</taxon>
        <taxon>Chytridiomycota incertae sedis</taxon>
        <taxon>Chytridiomycetes</taxon>
        <taxon>Chytridiales</taxon>
        <taxon>Chytriomycetaceae</taxon>
        <taxon>Chytriomyces</taxon>
    </lineage>
</organism>
<dbReference type="InterPro" id="IPR023213">
    <property type="entry name" value="CAT-like_dom_sf"/>
</dbReference>
<dbReference type="PANTHER" id="PTHR28037:SF1">
    <property type="entry name" value="ALCOHOL O-ACETYLTRANSFERASE 1-RELATED"/>
    <property type="match status" value="1"/>
</dbReference>
<evidence type="ECO:0000256" key="1">
    <source>
        <dbReference type="SAM" id="MobiDB-lite"/>
    </source>
</evidence>
<dbReference type="Proteomes" id="UP000320333">
    <property type="component" value="Unassembled WGS sequence"/>
</dbReference>
<feature type="compositionally biased region" description="Polar residues" evidence="1">
    <location>
        <begin position="393"/>
        <end position="402"/>
    </location>
</feature>
<dbReference type="EMBL" id="QEAP01000003">
    <property type="protein sequence ID" value="TPX78500.1"/>
    <property type="molecule type" value="Genomic_DNA"/>
</dbReference>
<protein>
    <recommendedName>
        <fullName evidence="4">Diacylglycerol O-acyltransferase</fullName>
    </recommendedName>
</protein>